<evidence type="ECO:0000313" key="1">
    <source>
        <dbReference type="EMBL" id="URE06793.1"/>
    </source>
</evidence>
<reference evidence="1" key="1">
    <citation type="submission" date="2022-05" db="EMBL/GenBank/DDBJ databases">
        <title>The Musa troglodytarum L. genome provides insights into the mechanism of non-climacteric behaviour and enrichment of carotenoids.</title>
        <authorList>
            <person name="Wang J."/>
        </authorList>
    </citation>
    <scope>NUCLEOTIDE SEQUENCE</scope>
    <source>
        <tissue evidence="1">Leaf</tissue>
    </source>
</reference>
<keyword evidence="2" id="KW-1185">Reference proteome</keyword>
<proteinExistence type="predicted"/>
<accession>A0A9E7G532</accession>
<protein>
    <submittedName>
        <fullName evidence="1">WD domain, G-beta repeat</fullName>
    </submittedName>
</protein>
<organism evidence="1 2">
    <name type="scientific">Musa troglodytarum</name>
    <name type="common">fe'i banana</name>
    <dbReference type="NCBI Taxonomy" id="320322"/>
    <lineage>
        <taxon>Eukaryota</taxon>
        <taxon>Viridiplantae</taxon>
        <taxon>Streptophyta</taxon>
        <taxon>Embryophyta</taxon>
        <taxon>Tracheophyta</taxon>
        <taxon>Spermatophyta</taxon>
        <taxon>Magnoliopsida</taxon>
        <taxon>Liliopsida</taxon>
        <taxon>Zingiberales</taxon>
        <taxon>Musaceae</taxon>
        <taxon>Musa</taxon>
    </lineage>
</organism>
<name>A0A9E7G532_9LILI</name>
<evidence type="ECO:0000313" key="2">
    <source>
        <dbReference type="Proteomes" id="UP001055439"/>
    </source>
</evidence>
<dbReference type="AlphaFoldDB" id="A0A9E7G532"/>
<dbReference type="EMBL" id="CP097507">
    <property type="protein sequence ID" value="URE06793.1"/>
    <property type="molecule type" value="Genomic_DNA"/>
</dbReference>
<sequence>MEINSGRLPFDLHFRPASPLVADGGSHLYRYAAESQPQRFGISGKVLVAIHFMPMKIMSQTLLLSLLIPCNFWEQAFSNDRKFLGSISHDQMFKVRSSHSI</sequence>
<dbReference type="Proteomes" id="UP001055439">
    <property type="component" value="Chromosome 5"/>
</dbReference>
<dbReference type="OrthoDB" id="2288928at2759"/>
<gene>
    <name evidence="1" type="ORF">MUK42_22460</name>
</gene>